<dbReference type="PANTHER" id="PTHR33529:SF7">
    <property type="entry name" value="LIPOPOLYSACCHARIDE EXPORT SYSTEM PERMEASE PROTEIN LPTF"/>
    <property type="match status" value="1"/>
</dbReference>
<accession>J4WR29</accession>
<comment type="function">
    <text evidence="1">Part of the ABC transporter complex LptBFG involved in the translocation of lipopolysaccharide (LPS) from the inner membrane to the outer membrane.</text>
</comment>
<keyword evidence="6 9" id="KW-1133">Transmembrane helix</keyword>
<dbReference type="HOGENOM" id="CLU_028799_0_2_6"/>
<feature type="transmembrane region" description="Helical" evidence="9">
    <location>
        <begin position="331"/>
        <end position="351"/>
    </location>
</feature>
<evidence type="ECO:0000256" key="9">
    <source>
        <dbReference type="SAM" id="Phobius"/>
    </source>
</evidence>
<name>J4WR29_9GAMM</name>
<comment type="subunit">
    <text evidence="8">Component of the lipopolysaccharide transport and assembly complex. The LptBFG transporter is composed of two ATP-binding proteins (LptB) and two transmembrane proteins (LptF and LptG).</text>
</comment>
<dbReference type="InterPro" id="IPR005495">
    <property type="entry name" value="LptG/LptF_permease"/>
</dbReference>
<evidence type="ECO:0000256" key="7">
    <source>
        <dbReference type="ARBA" id="ARBA00023136"/>
    </source>
</evidence>
<dbReference type="STRING" id="1123866.NT01SARS_0092"/>
<gene>
    <name evidence="10" type="ORF">NT01SARS_0092</name>
</gene>
<dbReference type="Proteomes" id="UP000010305">
    <property type="component" value="Unassembled WGS sequence"/>
</dbReference>
<feature type="transmembrane region" description="Helical" evidence="9">
    <location>
        <begin position="21"/>
        <end position="43"/>
    </location>
</feature>
<dbReference type="GO" id="GO:0015920">
    <property type="term" value="P:lipopolysaccharide transport"/>
    <property type="evidence" value="ECO:0007669"/>
    <property type="project" value="TreeGrafter"/>
</dbReference>
<dbReference type="GO" id="GO:0043190">
    <property type="term" value="C:ATP-binding cassette (ABC) transporter complex"/>
    <property type="evidence" value="ECO:0007669"/>
    <property type="project" value="TreeGrafter"/>
</dbReference>
<keyword evidence="7 9" id="KW-0472">Membrane</keyword>
<evidence type="ECO:0000256" key="3">
    <source>
        <dbReference type="ARBA" id="ARBA00007725"/>
    </source>
</evidence>
<evidence type="ECO:0000313" key="11">
    <source>
        <dbReference type="Proteomes" id="UP000010305"/>
    </source>
</evidence>
<evidence type="ECO:0000256" key="2">
    <source>
        <dbReference type="ARBA" id="ARBA00004651"/>
    </source>
</evidence>
<dbReference type="Pfam" id="PF03739">
    <property type="entry name" value="LptF_LptG"/>
    <property type="match status" value="1"/>
</dbReference>
<evidence type="ECO:0000256" key="4">
    <source>
        <dbReference type="ARBA" id="ARBA00022475"/>
    </source>
</evidence>
<dbReference type="EMBL" id="JH611156">
    <property type="protein sequence ID" value="EJP71620.1"/>
    <property type="molecule type" value="Genomic_DNA"/>
</dbReference>
<feature type="transmembrane region" description="Helical" evidence="9">
    <location>
        <begin position="268"/>
        <end position="288"/>
    </location>
</feature>
<sequence>MHHTSQGMYKKNILSKSLNIEVLKSSVAILFIFFFLVIGSRFVGYFEQASEGLLDPNIILKVVVLRFPDFITLLIPFSFFLGVVVTISRMYAENEIYGYFSAGLSKNNLLKFLFPQAIAFFFSTLILSLFVAPYTKELSKDMLSVDSFQDQFESIKPNKIFMFNEGDGFIYSDKKNDNVLEGVTIFLSDGDSSSLILSDSMTFQNHGAELDLKFEDGKLHQGIFESKNQITSDFGKLKIPIDNDTSSLSGLSLSKLFDYSLKSSKSEFLWNISIPITIFILLLIGISISKVEPRQGRLSVFFPAIAIYIFYLSLLILTRDLIDGDNSLSQYYIWLTHLLFLLIGLFGLFWQDFLKPNIIFKKGYFPRIMLIIFIIFLFVWIVS</sequence>
<keyword evidence="5 9" id="KW-0812">Transmembrane</keyword>
<comment type="subcellular location">
    <subcellularLocation>
        <location evidence="2">Cell membrane</location>
        <topology evidence="2">Multi-pass membrane protein</topology>
    </subcellularLocation>
</comment>
<proteinExistence type="inferred from homology"/>
<dbReference type="PANTHER" id="PTHR33529">
    <property type="entry name" value="SLR0882 PROTEIN-RELATED"/>
    <property type="match status" value="1"/>
</dbReference>
<evidence type="ECO:0000256" key="8">
    <source>
        <dbReference type="ARBA" id="ARBA00026081"/>
    </source>
</evidence>
<feature type="transmembrane region" description="Helical" evidence="9">
    <location>
        <begin position="112"/>
        <end position="134"/>
    </location>
</feature>
<evidence type="ECO:0000256" key="5">
    <source>
        <dbReference type="ARBA" id="ARBA00022692"/>
    </source>
</evidence>
<reference evidence="10 11" key="1">
    <citation type="journal article" date="2012" name="ISME J.">
        <title>Genomic insights to SAR86, an abundant and uncultivated marine bacterial lineage.</title>
        <authorList>
            <person name="Dupont C.L."/>
            <person name="Rusch D.B."/>
            <person name="Yooseph S."/>
            <person name="Lombardo M.J."/>
            <person name="Richter R.A."/>
            <person name="Valas R."/>
            <person name="Novotny M."/>
            <person name="Yee-Greenbaum J."/>
            <person name="Selengut J.D."/>
            <person name="Haft D.H."/>
            <person name="Halpern A.L."/>
            <person name="Lasken R.S."/>
            <person name="Nealson K."/>
            <person name="Friedman R."/>
            <person name="Venter J.C."/>
        </authorList>
    </citation>
    <scope>NUCLEOTIDE SEQUENCE [LARGE SCALE GENOMIC DNA]</scope>
</reference>
<protein>
    <submittedName>
        <fullName evidence="10">Putative permease YjgP/YjgQ</fullName>
    </submittedName>
</protein>
<organism evidence="10 11">
    <name type="scientific">SAR86 cluster bacterium SAR86A</name>
    <dbReference type="NCBI Taxonomy" id="1123866"/>
    <lineage>
        <taxon>Bacteria</taxon>
        <taxon>Pseudomonadati</taxon>
        <taxon>Pseudomonadota</taxon>
        <taxon>Gammaproteobacteria</taxon>
        <taxon>SAR86 cluster</taxon>
    </lineage>
</organism>
<feature type="transmembrane region" description="Helical" evidence="9">
    <location>
        <begin position="70"/>
        <end position="91"/>
    </location>
</feature>
<feature type="transmembrane region" description="Helical" evidence="9">
    <location>
        <begin position="300"/>
        <end position="319"/>
    </location>
</feature>
<keyword evidence="4" id="KW-1003">Cell membrane</keyword>
<evidence type="ECO:0000313" key="10">
    <source>
        <dbReference type="EMBL" id="EJP71620.1"/>
    </source>
</evidence>
<evidence type="ECO:0000256" key="1">
    <source>
        <dbReference type="ARBA" id="ARBA00002265"/>
    </source>
</evidence>
<dbReference type="AlphaFoldDB" id="J4WR29"/>
<comment type="similarity">
    <text evidence="3">Belongs to the LptF/LptG family.</text>
</comment>
<evidence type="ECO:0000256" key="6">
    <source>
        <dbReference type="ARBA" id="ARBA00022989"/>
    </source>
</evidence>
<feature type="transmembrane region" description="Helical" evidence="9">
    <location>
        <begin position="363"/>
        <end position="382"/>
    </location>
</feature>